<dbReference type="PROSITE" id="PS00584">
    <property type="entry name" value="PFKB_KINASES_2"/>
    <property type="match status" value="1"/>
</dbReference>
<dbReference type="PROSITE" id="PS00583">
    <property type="entry name" value="PFKB_KINASES_1"/>
    <property type="match status" value="1"/>
</dbReference>
<evidence type="ECO:0000256" key="6">
    <source>
        <dbReference type="RuleBase" id="RU003704"/>
    </source>
</evidence>
<dbReference type="InterPro" id="IPR002139">
    <property type="entry name" value="Ribo/fructo_kinase"/>
</dbReference>
<dbReference type="EMBL" id="VFNV01000001">
    <property type="protein sequence ID" value="TQK76269.1"/>
    <property type="molecule type" value="Genomic_DNA"/>
</dbReference>
<keyword evidence="3" id="KW-0547">Nucleotide-binding</keyword>
<gene>
    <name evidence="8" type="ORF">FB389_0929</name>
</gene>
<reference evidence="8 9" key="1">
    <citation type="submission" date="2019-06" db="EMBL/GenBank/DDBJ databases">
        <title>Sequencing the genomes of 1000 actinobacteria strains.</title>
        <authorList>
            <person name="Klenk H.-P."/>
        </authorList>
    </citation>
    <scope>NUCLEOTIDE SEQUENCE [LARGE SCALE GENOMIC DNA]</scope>
    <source>
        <strain evidence="8 9">DSM 10596</strain>
    </source>
</reference>
<name>A0A542SNT4_9MICO</name>
<evidence type="ECO:0000256" key="5">
    <source>
        <dbReference type="ARBA" id="ARBA00022840"/>
    </source>
</evidence>
<comment type="caution">
    <text evidence="8">The sequence shown here is derived from an EMBL/GenBank/DDBJ whole genome shotgun (WGS) entry which is preliminary data.</text>
</comment>
<dbReference type="InterPro" id="IPR002173">
    <property type="entry name" value="Carboh/pur_kinase_PfkB_CS"/>
</dbReference>
<dbReference type="InterPro" id="IPR050306">
    <property type="entry name" value="PfkB_Carbo_kinase"/>
</dbReference>
<dbReference type="InterPro" id="IPR029056">
    <property type="entry name" value="Ribokinase-like"/>
</dbReference>
<dbReference type="Gene3D" id="3.40.1190.20">
    <property type="match status" value="1"/>
</dbReference>
<dbReference type="SUPFAM" id="SSF53613">
    <property type="entry name" value="Ribokinase-like"/>
    <property type="match status" value="1"/>
</dbReference>
<dbReference type="GO" id="GO:0005524">
    <property type="term" value="F:ATP binding"/>
    <property type="evidence" value="ECO:0007669"/>
    <property type="project" value="UniProtKB-KW"/>
</dbReference>
<dbReference type="GO" id="GO:0006000">
    <property type="term" value="P:fructose metabolic process"/>
    <property type="evidence" value="ECO:0007669"/>
    <property type="project" value="UniProtKB-ARBA"/>
</dbReference>
<dbReference type="RefSeq" id="WP_142111574.1">
    <property type="nucleotide sequence ID" value="NZ_BAAATB010000002.1"/>
</dbReference>
<organism evidence="8 9">
    <name type="scientific">Rarobacter incanus</name>
    <dbReference type="NCBI Taxonomy" id="153494"/>
    <lineage>
        <taxon>Bacteria</taxon>
        <taxon>Bacillati</taxon>
        <taxon>Actinomycetota</taxon>
        <taxon>Actinomycetes</taxon>
        <taxon>Micrococcales</taxon>
        <taxon>Rarobacteraceae</taxon>
        <taxon>Rarobacter</taxon>
    </lineage>
</organism>
<dbReference type="Pfam" id="PF00294">
    <property type="entry name" value="PfkB"/>
    <property type="match status" value="1"/>
</dbReference>
<dbReference type="AlphaFoldDB" id="A0A542SNT4"/>
<evidence type="ECO:0000256" key="4">
    <source>
        <dbReference type="ARBA" id="ARBA00022777"/>
    </source>
</evidence>
<evidence type="ECO:0000256" key="3">
    <source>
        <dbReference type="ARBA" id="ARBA00022741"/>
    </source>
</evidence>
<evidence type="ECO:0000256" key="1">
    <source>
        <dbReference type="ARBA" id="ARBA00010688"/>
    </source>
</evidence>
<evidence type="ECO:0000259" key="7">
    <source>
        <dbReference type="Pfam" id="PF00294"/>
    </source>
</evidence>
<evidence type="ECO:0000313" key="9">
    <source>
        <dbReference type="Proteomes" id="UP000316181"/>
    </source>
</evidence>
<feature type="domain" description="Carbohydrate kinase PfkB" evidence="7">
    <location>
        <begin position="5"/>
        <end position="299"/>
    </location>
</feature>
<sequence length="307" mass="31795">MTDNQLLIIGEALIDVVHRLDGTVDRVPGGSPANVAITLGRLGNEPELLTWIGTDEAGQRIVEWLRASGVKVVPQSQGADHTSSATAVLGADGGAKYIFDIEWNFPADYSPQGVGHVHLGSIGAVLEPAADAIYEFLLKARAAGATISYDPNARPAIMEVPEVTAAKFERLVAISDVVKVSDEDLEWSSPGEDYLSVAKRWAASGPSLVVVTRGGSGALAVHGQNIHEIDGVKVEVVDTVGAGDTFMGALIDGLLGAGALGAGKHGELVNLDRDALEAVLSRCAKAAAVTVSRPGADPPTKAELDGK</sequence>
<keyword evidence="9" id="KW-1185">Reference proteome</keyword>
<accession>A0A542SNT4</accession>
<dbReference type="OrthoDB" id="9795789at2"/>
<dbReference type="Proteomes" id="UP000316181">
    <property type="component" value="Unassembled WGS sequence"/>
</dbReference>
<dbReference type="InterPro" id="IPR011611">
    <property type="entry name" value="PfkB_dom"/>
</dbReference>
<evidence type="ECO:0000256" key="2">
    <source>
        <dbReference type="ARBA" id="ARBA00022679"/>
    </source>
</evidence>
<dbReference type="PANTHER" id="PTHR43085">
    <property type="entry name" value="HEXOKINASE FAMILY MEMBER"/>
    <property type="match status" value="1"/>
</dbReference>
<keyword evidence="5" id="KW-0067">ATP-binding</keyword>
<dbReference type="PRINTS" id="PR00990">
    <property type="entry name" value="RIBOKINASE"/>
</dbReference>
<proteinExistence type="inferred from homology"/>
<protein>
    <submittedName>
        <fullName evidence="8">Fructokinase</fullName>
    </submittedName>
</protein>
<evidence type="ECO:0000313" key="8">
    <source>
        <dbReference type="EMBL" id="TQK76269.1"/>
    </source>
</evidence>
<comment type="similarity">
    <text evidence="1 6">Belongs to the carbohydrate kinase PfkB family.</text>
</comment>
<dbReference type="GO" id="GO:0008865">
    <property type="term" value="F:fructokinase activity"/>
    <property type="evidence" value="ECO:0007669"/>
    <property type="project" value="UniProtKB-ARBA"/>
</dbReference>
<dbReference type="CDD" id="cd01167">
    <property type="entry name" value="bac_FRK"/>
    <property type="match status" value="1"/>
</dbReference>
<dbReference type="PANTHER" id="PTHR43085:SF1">
    <property type="entry name" value="PSEUDOURIDINE KINASE-RELATED"/>
    <property type="match status" value="1"/>
</dbReference>
<keyword evidence="2 6" id="KW-0808">Transferase</keyword>
<keyword evidence="4 6" id="KW-0418">Kinase</keyword>